<organism evidence="7 8">
    <name type="scientific">Giardia intestinalis</name>
    <name type="common">Giardia lamblia</name>
    <dbReference type="NCBI Taxonomy" id="5741"/>
    <lineage>
        <taxon>Eukaryota</taxon>
        <taxon>Metamonada</taxon>
        <taxon>Diplomonadida</taxon>
        <taxon>Hexamitidae</taxon>
        <taxon>Giardiinae</taxon>
        <taxon>Giardia</taxon>
    </lineage>
</organism>
<dbReference type="AlphaFoldDB" id="V6THN3"/>
<dbReference type="SUPFAM" id="SSF55120">
    <property type="entry name" value="Pseudouridine synthase"/>
    <property type="match status" value="1"/>
</dbReference>
<dbReference type="VEuPathDB" id="GiardiaDB:QR46_3247"/>
<dbReference type="PANTHER" id="PTHR11142:SF5">
    <property type="entry name" value="TRNA PSEUDOURIDINE(38_39) SYNTHASE"/>
    <property type="match status" value="1"/>
</dbReference>
<dbReference type="Gene3D" id="3.30.70.660">
    <property type="entry name" value="Pseudouridine synthase I, catalytic domain, C-terminal subdomain"/>
    <property type="match status" value="1"/>
</dbReference>
<feature type="region of interest" description="Disordered" evidence="4">
    <location>
        <begin position="169"/>
        <end position="224"/>
    </location>
</feature>
<evidence type="ECO:0000256" key="3">
    <source>
        <dbReference type="ARBA" id="ARBA00023235"/>
    </source>
</evidence>
<dbReference type="InterPro" id="IPR020097">
    <property type="entry name" value="PsdUridine_synth_TruA_a/b_dom"/>
</dbReference>
<feature type="compositionally biased region" description="Basic and acidic residues" evidence="4">
    <location>
        <begin position="201"/>
        <end position="219"/>
    </location>
</feature>
<evidence type="ECO:0000256" key="1">
    <source>
        <dbReference type="ARBA" id="ARBA00009375"/>
    </source>
</evidence>
<dbReference type="PANTHER" id="PTHR11142">
    <property type="entry name" value="PSEUDOURIDYLATE SYNTHASE"/>
    <property type="match status" value="1"/>
</dbReference>
<feature type="domain" description="Pseudouridine synthase I TruA alpha/beta" evidence="6">
    <location>
        <begin position="283"/>
        <end position="402"/>
    </location>
</feature>
<protein>
    <submittedName>
        <fullName evidence="7">tRNA pseudouridine synthase</fullName>
    </submittedName>
</protein>
<dbReference type="Proteomes" id="UP000018320">
    <property type="component" value="Unassembled WGS sequence"/>
</dbReference>
<comment type="caution">
    <text evidence="7">The sequence shown here is derived from an EMBL/GenBank/DDBJ whole genome shotgun (WGS) entry which is preliminary data.</text>
</comment>
<dbReference type="GO" id="GO:0003723">
    <property type="term" value="F:RNA binding"/>
    <property type="evidence" value="ECO:0007669"/>
    <property type="project" value="InterPro"/>
</dbReference>
<dbReference type="Pfam" id="PF01416">
    <property type="entry name" value="PseudoU_synth_1"/>
    <property type="match status" value="1"/>
</dbReference>
<sequence length="531" mass="60326">MITLSLLHLRMCFLYKLVDCFPERLECCFKMGRVDIAYFYNLPRAELLRHIQQMLAVLTDEQIETCFAKEIKKLGKPSSRSLMDWSTIPLRHIAIQVCYDGTEYAGLAQQPNREYTIEELLLNALRGAALIPQHAEASDVHFERSGRTDRGVSAAGQVFSFYVRTNNKGMGPQPIPAPDPRFYRDRRDGLTPPAKPSDSATDDRGADGDLVNAEKEPELKQVPQEQEIDYVSAINMRLPETIRVLGWAPVDKNFSARHSTSSRRYVYMFGEVGSLNIRRMAEACTKLVGFHDFRNICKPSLDSIKTFERVIFSCFLEIDGQPYDCENDRMAMNENSTLSLVVCGSAFLYHQIRCIASLLLHIGAELEPPSLISDLLNVEQFPGKPDYPIAPGELLLFERAEYTPTRLPKFYLSGPSYRFLTKNIRFLQSKALARARVYGVALSLLSEARTCQSVSSGGPPRACDHPLVGITMTHKITDLCEVYIEGGLSLFKLEKYRRITNRSFDGTLEHRLRERQKELAMYKENKKHGEQ</sequence>
<dbReference type="HAMAP" id="MF_00171">
    <property type="entry name" value="TruA"/>
    <property type="match status" value="1"/>
</dbReference>
<comment type="similarity">
    <text evidence="1">Belongs to the tRNA pseudouridine synthase TruA family.</text>
</comment>
<evidence type="ECO:0000259" key="6">
    <source>
        <dbReference type="Pfam" id="PF01416"/>
    </source>
</evidence>
<dbReference type="VEuPathDB" id="GiardiaDB:GL50803_0089746"/>
<evidence type="ECO:0000313" key="8">
    <source>
        <dbReference type="Proteomes" id="UP000018320"/>
    </source>
</evidence>
<reference evidence="8" key="1">
    <citation type="submission" date="2012-02" db="EMBL/GenBank/DDBJ databases">
        <title>Genome sequencing of Giardia lamblia Genotypes A2 and B isolates (DH and GS) and comparative analysis with the genomes of Genotypes A1 and E (WB and Pig).</title>
        <authorList>
            <person name="Adam R."/>
            <person name="Dahlstrom E."/>
            <person name="Martens C."/>
            <person name="Bruno D."/>
            <person name="Barbian K."/>
            <person name="Porcella S.F."/>
            <person name="Nash T."/>
        </authorList>
    </citation>
    <scope>NUCLEOTIDE SEQUENCE</scope>
    <source>
        <strain evidence="8">DH</strain>
    </source>
</reference>
<dbReference type="GO" id="GO:1990481">
    <property type="term" value="P:mRNA pseudouridine synthesis"/>
    <property type="evidence" value="ECO:0007669"/>
    <property type="project" value="TreeGrafter"/>
</dbReference>
<proteinExistence type="inferred from homology"/>
<keyword evidence="5" id="KW-0732">Signal</keyword>
<feature type="chain" id="PRO_5004751660" evidence="5">
    <location>
        <begin position="21"/>
        <end position="531"/>
    </location>
</feature>
<dbReference type="GO" id="GO:0005737">
    <property type="term" value="C:cytoplasm"/>
    <property type="evidence" value="ECO:0007669"/>
    <property type="project" value="TreeGrafter"/>
</dbReference>
<name>V6THN3_GIAIN</name>
<dbReference type="GO" id="GO:0009982">
    <property type="term" value="F:pseudouridine synthase activity"/>
    <property type="evidence" value="ECO:0007669"/>
    <property type="project" value="InterPro"/>
</dbReference>
<dbReference type="GO" id="GO:0005634">
    <property type="term" value="C:nucleus"/>
    <property type="evidence" value="ECO:0007669"/>
    <property type="project" value="TreeGrafter"/>
</dbReference>
<keyword evidence="3" id="KW-0413">Isomerase</keyword>
<gene>
    <name evidence="7" type="ORF">DHA2_89746</name>
</gene>
<dbReference type="InterPro" id="IPR001406">
    <property type="entry name" value="PsdUridine_synth_TruA"/>
</dbReference>
<dbReference type="GO" id="GO:0031119">
    <property type="term" value="P:tRNA pseudouridine synthesis"/>
    <property type="evidence" value="ECO:0007669"/>
    <property type="project" value="TreeGrafter"/>
</dbReference>
<dbReference type="FunFam" id="3.30.70.580:FF:000032">
    <property type="entry name" value="tRNA pseudouridine synthase"/>
    <property type="match status" value="1"/>
</dbReference>
<reference evidence="7 8" key="2">
    <citation type="journal article" date="2013" name="Genome Biol. Evol.">
        <title>Genome sequencing of Giardia lamblia genotypes A2 and B isolates (DH and GS) and comparative analysis with the genomes of genotypes A1 and E (WB and Pig).</title>
        <authorList>
            <person name="Adam R.D."/>
            <person name="Dahlstrom E.W."/>
            <person name="Martens C.A."/>
            <person name="Bruno D.P."/>
            <person name="Barbian K.D."/>
            <person name="Ricklefs S.M."/>
            <person name="Hernandez M.M."/>
            <person name="Narla N.P."/>
            <person name="Patel R.B."/>
            <person name="Porcella S.F."/>
            <person name="Nash T.E."/>
        </authorList>
    </citation>
    <scope>NUCLEOTIDE SEQUENCE [LARGE SCALE GENOMIC DNA]</scope>
    <source>
        <strain evidence="7 8">DH</strain>
    </source>
</reference>
<evidence type="ECO:0000256" key="4">
    <source>
        <dbReference type="SAM" id="MobiDB-lite"/>
    </source>
</evidence>
<keyword evidence="2" id="KW-0819">tRNA processing</keyword>
<dbReference type="VEuPathDB" id="GiardiaDB:GL50581_1888"/>
<dbReference type="InterPro" id="IPR020095">
    <property type="entry name" value="PsdUridine_synth_TruA_C"/>
</dbReference>
<evidence type="ECO:0000256" key="5">
    <source>
        <dbReference type="SAM" id="SignalP"/>
    </source>
</evidence>
<accession>V6THN3</accession>
<feature type="signal peptide" evidence="5">
    <location>
        <begin position="1"/>
        <end position="20"/>
    </location>
</feature>
<evidence type="ECO:0000256" key="2">
    <source>
        <dbReference type="ARBA" id="ARBA00022694"/>
    </source>
</evidence>
<evidence type="ECO:0000313" key="7">
    <source>
        <dbReference type="EMBL" id="ESU36455.1"/>
    </source>
</evidence>
<dbReference type="InterPro" id="IPR020103">
    <property type="entry name" value="PsdUridine_synth_cat_dom_sf"/>
</dbReference>
<dbReference type="EMBL" id="AHGT01000047">
    <property type="protein sequence ID" value="ESU36455.1"/>
    <property type="molecule type" value="Genomic_DNA"/>
</dbReference>
<dbReference type="InterPro" id="IPR020094">
    <property type="entry name" value="TruA/RsuA/RluB/E/F_N"/>
</dbReference>
<dbReference type="Gene3D" id="3.30.70.580">
    <property type="entry name" value="Pseudouridine synthase I, catalytic domain, N-terminal subdomain"/>
    <property type="match status" value="1"/>
</dbReference>
<dbReference type="VEuPathDB" id="GiardiaDB:DHA2_89746"/>